<evidence type="ECO:0000256" key="5">
    <source>
        <dbReference type="ARBA" id="ARBA00022989"/>
    </source>
</evidence>
<dbReference type="RefSeq" id="WP_062419839.1">
    <property type="nucleotide sequence ID" value="NZ_BBXZ01000183.1"/>
</dbReference>
<evidence type="ECO:0000313" key="9">
    <source>
        <dbReference type="EMBL" id="GAP19570.1"/>
    </source>
</evidence>
<dbReference type="AlphaFoldDB" id="A0A0M9U3C5"/>
<feature type="transmembrane region" description="Helical" evidence="7">
    <location>
        <begin position="188"/>
        <end position="208"/>
    </location>
</feature>
<keyword evidence="11" id="KW-1185">Reference proteome</keyword>
<feature type="transmembrane region" description="Helical" evidence="7">
    <location>
        <begin position="162"/>
        <end position="182"/>
    </location>
</feature>
<dbReference type="Pfam" id="PF00528">
    <property type="entry name" value="BPD_transp_1"/>
    <property type="match status" value="1"/>
</dbReference>
<evidence type="ECO:0000256" key="3">
    <source>
        <dbReference type="ARBA" id="ARBA00022475"/>
    </source>
</evidence>
<name>A0A0M9U3C5_9CHLR</name>
<dbReference type="InterPro" id="IPR000515">
    <property type="entry name" value="MetI-like"/>
</dbReference>
<feature type="domain" description="ABC transmembrane type-1" evidence="8">
    <location>
        <begin position="62"/>
        <end position="243"/>
    </location>
</feature>
<keyword evidence="2 7" id="KW-0813">Transport</keyword>
<dbReference type="InterPro" id="IPR035906">
    <property type="entry name" value="MetI-like_sf"/>
</dbReference>
<evidence type="ECO:0000259" key="8">
    <source>
        <dbReference type="PROSITE" id="PS50928"/>
    </source>
</evidence>
<evidence type="ECO:0000256" key="7">
    <source>
        <dbReference type="RuleBase" id="RU363032"/>
    </source>
</evidence>
<dbReference type="GO" id="GO:0005886">
    <property type="term" value="C:plasma membrane"/>
    <property type="evidence" value="ECO:0007669"/>
    <property type="project" value="UniProtKB-SubCell"/>
</dbReference>
<reference evidence="10 11" key="2">
    <citation type="submission" date="2015-07" db="EMBL/GenBank/DDBJ databases">
        <title>Genome sequence of Levilinea saccharolytica DSM 16555.</title>
        <authorList>
            <person name="Hemp J."/>
            <person name="Ward L.M."/>
            <person name="Pace L.A."/>
            <person name="Fischer W.W."/>
        </authorList>
    </citation>
    <scope>NUCLEOTIDE SEQUENCE [LARGE SCALE GENOMIC DNA]</scope>
    <source>
        <strain evidence="10 11">KIBI-1</strain>
    </source>
</reference>
<evidence type="ECO:0000256" key="2">
    <source>
        <dbReference type="ARBA" id="ARBA00022448"/>
    </source>
</evidence>
<comment type="subcellular location">
    <subcellularLocation>
        <location evidence="1 7">Cell membrane</location>
        <topology evidence="1 7">Multi-pass membrane protein</topology>
    </subcellularLocation>
</comment>
<keyword evidence="4 7" id="KW-0812">Transmembrane</keyword>
<evidence type="ECO:0000313" key="11">
    <source>
        <dbReference type="Proteomes" id="UP000050501"/>
    </source>
</evidence>
<dbReference type="PANTHER" id="PTHR30151:SF0">
    <property type="entry name" value="ABC TRANSPORTER PERMEASE PROTEIN MJ0413-RELATED"/>
    <property type="match status" value="1"/>
</dbReference>
<sequence length="261" mass="28529">MLKRKAALAAIPIVIFLLGWEALSRGSLLNPYLFPPPTTILMELGNLFMKGMPAQSALLMHVGMTLWRVLLSVVLGIVAGVIVGVAMGLNRAVYSFFDPLITVLMPIPGIALAPLFIVWMGFGNQTIVSLGVLSAFFPVVYTTVAGVRSVDPQLVRAAQMMGSRPIGVVLNVYLPWAATYVFNGVKLGLARCWMTIIAVEFVAASNWGMGYMIWNAAENLRADVVYGGILLLIVIYFILEKALINRLESRTIARWGMIRQA</sequence>
<evidence type="ECO:0000256" key="1">
    <source>
        <dbReference type="ARBA" id="ARBA00004651"/>
    </source>
</evidence>
<keyword evidence="3" id="KW-1003">Cell membrane</keyword>
<proteinExistence type="inferred from homology"/>
<dbReference type="PATRIC" id="fig|229921.5.peg.1531"/>
<feature type="transmembrane region" description="Helical" evidence="7">
    <location>
        <begin position="66"/>
        <end position="89"/>
    </location>
</feature>
<dbReference type="STRING" id="229921.ADN01_11550"/>
<evidence type="ECO:0000256" key="6">
    <source>
        <dbReference type="ARBA" id="ARBA00023136"/>
    </source>
</evidence>
<dbReference type="GO" id="GO:0055085">
    <property type="term" value="P:transmembrane transport"/>
    <property type="evidence" value="ECO:0007669"/>
    <property type="project" value="InterPro"/>
</dbReference>
<dbReference type="PROSITE" id="PS50928">
    <property type="entry name" value="ABC_TM1"/>
    <property type="match status" value="1"/>
</dbReference>
<protein>
    <submittedName>
        <fullName evidence="9">ABC-type nitrate/sulfonate/bicarbonate transport system, permease component</fullName>
    </submittedName>
</protein>
<dbReference type="OrthoDB" id="9783295at2"/>
<dbReference type="PANTHER" id="PTHR30151">
    <property type="entry name" value="ALKANE SULFONATE ABC TRANSPORTER-RELATED, MEMBRANE SUBUNIT"/>
    <property type="match status" value="1"/>
</dbReference>
<feature type="transmembrane region" description="Helical" evidence="7">
    <location>
        <begin position="220"/>
        <end position="239"/>
    </location>
</feature>
<comment type="similarity">
    <text evidence="7">Belongs to the binding-protein-dependent transport system permease family.</text>
</comment>
<dbReference type="Proteomes" id="UP000050501">
    <property type="component" value="Unassembled WGS sequence"/>
</dbReference>
<keyword evidence="5 7" id="KW-1133">Transmembrane helix</keyword>
<feature type="transmembrane region" description="Helical" evidence="7">
    <location>
        <begin position="101"/>
        <end position="122"/>
    </location>
</feature>
<dbReference type="Gene3D" id="1.10.3720.10">
    <property type="entry name" value="MetI-like"/>
    <property type="match status" value="1"/>
</dbReference>
<gene>
    <name evidence="10" type="ORF">ADN01_11550</name>
    <name evidence="9" type="ORF">LSAC_03480</name>
</gene>
<dbReference type="SUPFAM" id="SSF161098">
    <property type="entry name" value="MetI-like"/>
    <property type="match status" value="1"/>
</dbReference>
<keyword evidence="6 7" id="KW-0472">Membrane</keyword>
<evidence type="ECO:0000313" key="10">
    <source>
        <dbReference type="EMBL" id="KPL80748.1"/>
    </source>
</evidence>
<reference evidence="9" key="1">
    <citation type="journal article" date="2015" name="Genome Announc.">
        <title>Draft Genome Sequences of Anaerolinea thermolimosa IMO-1, Bellilinea caldifistulae GOMI-1, Leptolinea tardivitalis YMTK-2, Levilinea saccharolytica KIBI-1, Longilinea arvoryzae KOME-1, Previously Described as Members of the Class Anaerolineae (Chloroflexi).</title>
        <authorList>
            <person name="Matsuura N."/>
            <person name="Tourlousse M.D."/>
            <person name="Ohashi A."/>
            <person name="Hugenholtz P."/>
            <person name="Sekiguchi Y."/>
        </authorList>
    </citation>
    <scope>NUCLEOTIDE SEQUENCE</scope>
    <source>
        <strain evidence="9">KIBI-1</strain>
    </source>
</reference>
<dbReference type="CDD" id="cd06261">
    <property type="entry name" value="TM_PBP2"/>
    <property type="match status" value="1"/>
</dbReference>
<organism evidence="9">
    <name type="scientific">Levilinea saccharolytica</name>
    <dbReference type="NCBI Taxonomy" id="229921"/>
    <lineage>
        <taxon>Bacteria</taxon>
        <taxon>Bacillati</taxon>
        <taxon>Chloroflexota</taxon>
        <taxon>Anaerolineae</taxon>
        <taxon>Anaerolineales</taxon>
        <taxon>Anaerolineaceae</taxon>
        <taxon>Levilinea</taxon>
    </lineage>
</organism>
<dbReference type="EMBL" id="DF967975">
    <property type="protein sequence ID" value="GAP19570.1"/>
    <property type="molecule type" value="Genomic_DNA"/>
</dbReference>
<dbReference type="EMBL" id="LGCM01000039">
    <property type="protein sequence ID" value="KPL80748.1"/>
    <property type="molecule type" value="Genomic_DNA"/>
</dbReference>
<evidence type="ECO:0000256" key="4">
    <source>
        <dbReference type="ARBA" id="ARBA00022692"/>
    </source>
</evidence>
<feature type="transmembrane region" description="Helical" evidence="7">
    <location>
        <begin position="128"/>
        <end position="150"/>
    </location>
</feature>
<accession>A0A0M9U3C5</accession>